<protein>
    <recommendedName>
        <fullName evidence="5">Transmembrane protein</fullName>
    </recommendedName>
</protein>
<evidence type="ECO:0000256" key="2">
    <source>
        <dbReference type="SAM" id="SignalP"/>
    </source>
</evidence>
<gene>
    <name evidence="3" type="ORF">METUNv1_00438</name>
</gene>
<organism evidence="3 4">
    <name type="scientific">Methyloversatilis universalis (strain ATCC BAA-1314 / DSM 25237 / JCM 13912 / CCUG 52030 / FAM5)</name>
    <dbReference type="NCBI Taxonomy" id="1000565"/>
    <lineage>
        <taxon>Bacteria</taxon>
        <taxon>Pseudomonadati</taxon>
        <taxon>Pseudomonadota</taxon>
        <taxon>Betaproteobacteria</taxon>
        <taxon>Nitrosomonadales</taxon>
        <taxon>Sterolibacteriaceae</taxon>
        <taxon>Methyloversatilis</taxon>
    </lineage>
</organism>
<reference evidence="3 4" key="1">
    <citation type="journal article" date="2011" name="J. Bacteriol.">
        <title>Genome sequence of Methyloversatilis universalis FAM5T, a methylotrophic representative of the order Rhodocyclales.</title>
        <authorList>
            <person name="Kittichotirat W."/>
            <person name="Good N.M."/>
            <person name="Hall R."/>
            <person name="Bringel F."/>
            <person name="Lajus A."/>
            <person name="Medigue C."/>
            <person name="Smalley N.E."/>
            <person name="Beck D."/>
            <person name="Bumgarner R."/>
            <person name="Vuilleumier S."/>
            <person name="Kalyuzhnaya M.G."/>
        </authorList>
    </citation>
    <scope>NUCLEOTIDE SEQUENCE [LARGE SCALE GENOMIC DNA]</scope>
    <source>
        <strain evidence="4">ATCC BAA-1314 / JCM 13912 / FAM5</strain>
    </source>
</reference>
<feature type="transmembrane region" description="Helical" evidence="1">
    <location>
        <begin position="412"/>
        <end position="434"/>
    </location>
</feature>
<dbReference type="STRING" id="1000565.METUNv1_00438"/>
<comment type="caution">
    <text evidence="3">The sequence shown here is derived from an EMBL/GenBank/DDBJ whole genome shotgun (WGS) entry which is preliminary data.</text>
</comment>
<name>F5R8G2_METUF</name>
<feature type="transmembrane region" description="Helical" evidence="1">
    <location>
        <begin position="376"/>
        <end position="396"/>
    </location>
</feature>
<keyword evidence="1" id="KW-0472">Membrane</keyword>
<accession>F5R8G2</accession>
<evidence type="ECO:0008006" key="5">
    <source>
        <dbReference type="Google" id="ProtNLM"/>
    </source>
</evidence>
<dbReference type="OrthoDB" id="8565209at2"/>
<dbReference type="AlphaFoldDB" id="F5R8G2"/>
<dbReference type="Proteomes" id="UP000005019">
    <property type="component" value="Unassembled WGS sequence"/>
</dbReference>
<dbReference type="RefSeq" id="WP_008058394.1">
    <property type="nucleotide sequence ID" value="NZ_AFHG01000029.1"/>
</dbReference>
<keyword evidence="1" id="KW-1133">Transmembrane helix</keyword>
<feature type="signal peptide" evidence="2">
    <location>
        <begin position="1"/>
        <end position="20"/>
    </location>
</feature>
<keyword evidence="4" id="KW-1185">Reference proteome</keyword>
<evidence type="ECO:0000313" key="4">
    <source>
        <dbReference type="Proteomes" id="UP000005019"/>
    </source>
</evidence>
<evidence type="ECO:0000256" key="1">
    <source>
        <dbReference type="SAM" id="Phobius"/>
    </source>
</evidence>
<feature type="transmembrane region" description="Helical" evidence="1">
    <location>
        <begin position="222"/>
        <end position="241"/>
    </location>
</feature>
<evidence type="ECO:0000313" key="3">
    <source>
        <dbReference type="EMBL" id="EGK73265.1"/>
    </source>
</evidence>
<proteinExistence type="predicted"/>
<sequence>MRGIFVAAAICAALSGAVQAQTEWLSGMPTAKQVESAVQGRNERDTAAQTSAALQMMDGVVQSLSPKPFDPARLTPEVRRRLDEYRAARERIDAREMEKFSGSRCEGDQCEKYLYPRCAQKYAFSPEFYRVVMDRHFTPDWQRSWVPRVHGTLWQRALKLPAGTPLPAGFADGLPCAGAGAGEPGLLDYATAGADIGRDVLAGLLVGDVRTYRTPRVLFDDVLPGLLLAAAAAAVLIVLALRQTLRNVTLDRGNARKLVSSVPYELDLFAGDLQGYSRGIETITTVSGGQNNTPVTSSSRSVLHERFFLVGPVGGELEVKLTNADSGARDGHRMTAAWIQKPGATGGPWLFMRNHTMRTTLWFGNNAKKPYGLRSWPVWALVALFFGTCIWVGMRADTLRVVKDGWDVTGHLVLWCGFPALLVVASLFMWIYAIRSRRLARFRREVDERLIPELDRAAGF</sequence>
<keyword evidence="2" id="KW-0732">Signal</keyword>
<dbReference type="EMBL" id="AFHG01000029">
    <property type="protein sequence ID" value="EGK73265.1"/>
    <property type="molecule type" value="Genomic_DNA"/>
</dbReference>
<feature type="chain" id="PRO_5003325718" description="Transmembrane protein" evidence="2">
    <location>
        <begin position="21"/>
        <end position="460"/>
    </location>
</feature>
<keyword evidence="1" id="KW-0812">Transmembrane</keyword>